<name>A0A3Q0L171_VIBVU</name>
<dbReference type="InterPro" id="IPR036397">
    <property type="entry name" value="RNaseH_sf"/>
</dbReference>
<dbReference type="KEGG" id="vvu:VV1_0071"/>
<dbReference type="Pfam" id="PF16473">
    <property type="entry name" value="Rv2179c-like"/>
    <property type="match status" value="1"/>
</dbReference>
<evidence type="ECO:0000259" key="1">
    <source>
        <dbReference type="Pfam" id="PF16473"/>
    </source>
</evidence>
<evidence type="ECO:0000313" key="2">
    <source>
        <dbReference type="EMBL" id="AAO08612.2"/>
    </source>
</evidence>
<accession>A0A3Q0L171</accession>
<protein>
    <submittedName>
        <fullName evidence="2">ATP-dependent 26S proteasome regulatory subunit</fullName>
    </submittedName>
</protein>
<gene>
    <name evidence="2" type="ordered locus">VV1_0071</name>
</gene>
<reference evidence="2 3" key="3">
    <citation type="journal article" date="2011" name="Mol. Syst. Biol.">
        <title>Integrative genome-scale metabolic analysis of Vibrio vulnificus for drug targeting and discovery.</title>
        <authorList>
            <person name="Kim H.U."/>
            <person name="Kim S.Y."/>
            <person name="Jeong H."/>
            <person name="Kim T.Y."/>
            <person name="Kim J.J."/>
            <person name="Choy H.E."/>
            <person name="Yi K.Y."/>
            <person name="Rhee J.H."/>
            <person name="Lee S.Y."/>
        </authorList>
    </citation>
    <scope>NUCLEOTIDE SEQUENCE [LARGE SCALE GENOMIC DNA]</scope>
    <source>
        <strain evidence="2 3">CMCP6</strain>
    </source>
</reference>
<feature type="domain" description="3'-5' exoribonuclease Rv2179c-like" evidence="1">
    <location>
        <begin position="2"/>
        <end position="177"/>
    </location>
</feature>
<dbReference type="EMBL" id="AE016795">
    <property type="protein sequence ID" value="AAO08612.2"/>
    <property type="molecule type" value="Genomic_DNA"/>
</dbReference>
<dbReference type="GO" id="GO:0003676">
    <property type="term" value="F:nucleic acid binding"/>
    <property type="evidence" value="ECO:0007669"/>
    <property type="project" value="InterPro"/>
</dbReference>
<dbReference type="Gene3D" id="3.30.420.10">
    <property type="entry name" value="Ribonuclease H-like superfamily/Ribonuclease H"/>
    <property type="match status" value="1"/>
</dbReference>
<reference evidence="2 3" key="2">
    <citation type="journal article" date="2003" name="Infect. Immun.">
        <title>Characterization and pathogenic significance of Vibrio vulnificus antigens preferentially expressed in septicemic patients.</title>
        <authorList>
            <person name="Kim Y.R."/>
            <person name="Lee S.E."/>
            <person name="Kim C.M."/>
            <person name="Kim S.Y."/>
            <person name="Shin E.K."/>
            <person name="Shin D.H."/>
            <person name="Chung S.S."/>
            <person name="Choy H.E."/>
            <person name="Progulske-Fox A."/>
            <person name="Hillman J.D."/>
            <person name="Handfield M."/>
            <person name="Rhee J.H."/>
        </authorList>
    </citation>
    <scope>NUCLEOTIDE SEQUENCE [LARGE SCALE GENOMIC DNA]</scope>
    <source>
        <strain evidence="2 3">CMCP6</strain>
    </source>
</reference>
<dbReference type="SUPFAM" id="SSF53098">
    <property type="entry name" value="Ribonuclease H-like"/>
    <property type="match status" value="1"/>
</dbReference>
<dbReference type="RefSeq" id="WP_011078194.1">
    <property type="nucleotide sequence ID" value="NC_004459.3"/>
</dbReference>
<dbReference type="PROSITE" id="PS51257">
    <property type="entry name" value="PROKAR_LIPOPROTEIN"/>
    <property type="match status" value="1"/>
</dbReference>
<evidence type="ECO:0000313" key="3">
    <source>
        <dbReference type="Proteomes" id="UP000002275"/>
    </source>
</evidence>
<dbReference type="Proteomes" id="UP000002275">
    <property type="component" value="Chromosome I"/>
</dbReference>
<keyword evidence="2" id="KW-0647">Proteasome</keyword>
<reference evidence="3" key="1">
    <citation type="submission" date="2002-12" db="EMBL/GenBank/DDBJ databases">
        <title>Complete genome sequence of Vibrio vulnificus CMCP6.</title>
        <authorList>
            <person name="Rhee J.H."/>
            <person name="Kim S.Y."/>
            <person name="Chung S.S."/>
            <person name="Kim J.J."/>
            <person name="Moon Y.H."/>
            <person name="Jeong H."/>
            <person name="Choy H.E."/>
        </authorList>
    </citation>
    <scope>NUCLEOTIDE SEQUENCE [LARGE SCALE GENOMIC DNA]</scope>
    <source>
        <strain evidence="3">CMCP6</strain>
    </source>
</reference>
<sequence>MKNLMIDLETMGNSSNAAIVAIGACFFEPSTGEIGEKFSRIISLESSQECGCIDASTVLWWMKQSSDARAVLNSSEAQNINISLHEFREFVNSGSRQPLVWGNGSSFDCVILKNTIIQCLGEQFVPWQFWNERDVRTMVDLGKNLLGFDPKRDMPFEGVRHDALSDAVHQAKYVSAIYQRLAEKVKE</sequence>
<organism evidence="2 3">
    <name type="scientific">Vibrio vulnificus (strain CMCP6)</name>
    <dbReference type="NCBI Taxonomy" id="216895"/>
    <lineage>
        <taxon>Bacteria</taxon>
        <taxon>Pseudomonadati</taxon>
        <taxon>Pseudomonadota</taxon>
        <taxon>Gammaproteobacteria</taxon>
        <taxon>Vibrionales</taxon>
        <taxon>Vibrionaceae</taxon>
        <taxon>Vibrio</taxon>
    </lineage>
</organism>
<dbReference type="InterPro" id="IPR012337">
    <property type="entry name" value="RNaseH-like_sf"/>
</dbReference>
<dbReference type="InterPro" id="IPR033390">
    <property type="entry name" value="Rv2179c-like"/>
</dbReference>
<proteinExistence type="predicted"/>
<dbReference type="GO" id="GO:0000502">
    <property type="term" value="C:proteasome complex"/>
    <property type="evidence" value="ECO:0007669"/>
    <property type="project" value="UniProtKB-KW"/>
</dbReference>
<dbReference type="AlphaFoldDB" id="A0A3Q0L171"/>